<dbReference type="InterPro" id="IPR011701">
    <property type="entry name" value="MFS"/>
</dbReference>
<dbReference type="EMBL" id="FMZE01000007">
    <property type="protein sequence ID" value="SDD35686.1"/>
    <property type="molecule type" value="Genomic_DNA"/>
</dbReference>
<dbReference type="OrthoDB" id="3283589at2"/>
<sequence length="458" mass="47400">MYRLPNAVPVREIRDFYGRRYRVGETDRDLLGRSRRWMLWAAWTAMLVASVGQYGYGALMPVLGSTHGWTFAQGGAVLAVWILCQSGTVYPAARLRSRLGLKPAATMLVGAALCASGLVTLGGSSSFTAVLLNHGVLGGIGAGLIYGTCLGVVATWYPERPGRTAFVSGAFAYGAVPFVVLAGQFADPAAIERFLGLAGAAVVVLVGAAAAILRDPPRNWWPAHVDPEAWALDKTVNPGLRRNRPAIRRYSAAEMVKVPASGLLLLAVTCLTAVVLFDIAYLAVFVTAHGWGSGFAAIALAVLAAASGATRTAEGWAGDRFGRRRVVRVALVTVGVAQLVLLLAGQHGLSALLLAGAALAGASAGACYGLLPGLVEGHFGEQPGLPNFGVFYGAKSVGGLLGVALAGSVVAAEGWTVVFVFAAVLGAVGATLVGLLRQPGRPRLPLPGVAEAEPLLFR</sequence>
<protein>
    <submittedName>
        <fullName evidence="5">Nitrate/nitrite transporter NarK</fullName>
    </submittedName>
</protein>
<dbReference type="RefSeq" id="WP_091807428.1">
    <property type="nucleotide sequence ID" value="NZ_CP016353.1"/>
</dbReference>
<evidence type="ECO:0000313" key="5">
    <source>
        <dbReference type="EMBL" id="SDD35686.1"/>
    </source>
</evidence>
<evidence type="ECO:0000256" key="4">
    <source>
        <dbReference type="ARBA" id="ARBA00023136"/>
    </source>
</evidence>
<evidence type="ECO:0000313" key="6">
    <source>
        <dbReference type="Proteomes" id="UP000199494"/>
    </source>
</evidence>
<dbReference type="KEGG" id="pmad:BAY61_23670"/>
<accession>A0A222VUK1</accession>
<comment type="subcellular location">
    <subcellularLocation>
        <location evidence="1">Cell membrane</location>
        <topology evidence="1">Multi-pass membrane protein</topology>
    </subcellularLocation>
</comment>
<evidence type="ECO:0000256" key="3">
    <source>
        <dbReference type="ARBA" id="ARBA00022989"/>
    </source>
</evidence>
<dbReference type="STRING" id="530584.SAMN05421630_107435"/>
<dbReference type="AlphaFoldDB" id="A0A222VUK1"/>
<keyword evidence="3" id="KW-1133">Transmembrane helix</keyword>
<keyword evidence="2" id="KW-0812">Transmembrane</keyword>
<evidence type="ECO:0000256" key="1">
    <source>
        <dbReference type="ARBA" id="ARBA00004651"/>
    </source>
</evidence>
<reference evidence="5 6" key="1">
    <citation type="submission" date="2016-10" db="EMBL/GenBank/DDBJ databases">
        <authorList>
            <person name="de Groot N.N."/>
        </authorList>
    </citation>
    <scope>NUCLEOTIDE SEQUENCE [LARGE SCALE GENOMIC DNA]</scope>
    <source>
        <strain evidence="5 6">CGMCC 4.5506</strain>
    </source>
</reference>
<dbReference type="GO" id="GO:0005886">
    <property type="term" value="C:plasma membrane"/>
    <property type="evidence" value="ECO:0007669"/>
    <property type="project" value="UniProtKB-SubCell"/>
</dbReference>
<dbReference type="Proteomes" id="UP000199494">
    <property type="component" value="Unassembled WGS sequence"/>
</dbReference>
<dbReference type="PANTHER" id="PTHR11360">
    <property type="entry name" value="MONOCARBOXYLATE TRANSPORTER"/>
    <property type="match status" value="1"/>
</dbReference>
<dbReference type="GO" id="GO:0022857">
    <property type="term" value="F:transmembrane transporter activity"/>
    <property type="evidence" value="ECO:0007669"/>
    <property type="project" value="InterPro"/>
</dbReference>
<organism evidence="5 6">
    <name type="scientific">Prauserella marina</name>
    <dbReference type="NCBI Taxonomy" id="530584"/>
    <lineage>
        <taxon>Bacteria</taxon>
        <taxon>Bacillati</taxon>
        <taxon>Actinomycetota</taxon>
        <taxon>Actinomycetes</taxon>
        <taxon>Pseudonocardiales</taxon>
        <taxon>Pseudonocardiaceae</taxon>
        <taxon>Prauserella</taxon>
    </lineage>
</organism>
<dbReference type="InterPro" id="IPR036259">
    <property type="entry name" value="MFS_trans_sf"/>
</dbReference>
<dbReference type="InterPro" id="IPR020846">
    <property type="entry name" value="MFS_dom"/>
</dbReference>
<gene>
    <name evidence="5" type="ORF">SAMN05421630_107435</name>
</gene>
<keyword evidence="4" id="KW-0472">Membrane</keyword>
<dbReference type="Pfam" id="PF07690">
    <property type="entry name" value="MFS_1"/>
    <property type="match status" value="1"/>
</dbReference>
<name>A0A222VUK1_9PSEU</name>
<dbReference type="Gene3D" id="1.20.1250.20">
    <property type="entry name" value="MFS general substrate transporter like domains"/>
    <property type="match status" value="2"/>
</dbReference>
<keyword evidence="6" id="KW-1185">Reference proteome</keyword>
<dbReference type="SUPFAM" id="SSF103473">
    <property type="entry name" value="MFS general substrate transporter"/>
    <property type="match status" value="1"/>
</dbReference>
<proteinExistence type="predicted"/>
<dbReference type="PANTHER" id="PTHR11360:SF304">
    <property type="entry name" value="MFS DOMAIN-CONTAINING PROTEIN"/>
    <property type="match status" value="1"/>
</dbReference>
<dbReference type="PROSITE" id="PS50850">
    <property type="entry name" value="MFS"/>
    <property type="match status" value="1"/>
</dbReference>
<dbReference type="InterPro" id="IPR050327">
    <property type="entry name" value="Proton-linked_MCT"/>
</dbReference>
<evidence type="ECO:0000256" key="2">
    <source>
        <dbReference type="ARBA" id="ARBA00022692"/>
    </source>
</evidence>